<dbReference type="Proteomes" id="UP000821865">
    <property type="component" value="Chromosome 7"/>
</dbReference>
<protein>
    <submittedName>
        <fullName evidence="1">Uncharacterized protein</fullName>
    </submittedName>
</protein>
<organism evidence="1 2">
    <name type="scientific">Dermacentor silvarum</name>
    <name type="common">Tick</name>
    <dbReference type="NCBI Taxonomy" id="543639"/>
    <lineage>
        <taxon>Eukaryota</taxon>
        <taxon>Metazoa</taxon>
        <taxon>Ecdysozoa</taxon>
        <taxon>Arthropoda</taxon>
        <taxon>Chelicerata</taxon>
        <taxon>Arachnida</taxon>
        <taxon>Acari</taxon>
        <taxon>Parasitiformes</taxon>
        <taxon>Ixodida</taxon>
        <taxon>Ixodoidea</taxon>
        <taxon>Ixodidae</taxon>
        <taxon>Rhipicephalinae</taxon>
        <taxon>Dermacentor</taxon>
    </lineage>
</organism>
<evidence type="ECO:0000313" key="1">
    <source>
        <dbReference type="EMBL" id="KAH7941467.1"/>
    </source>
</evidence>
<accession>A0ACB8CFL2</accession>
<dbReference type="EMBL" id="CM023476">
    <property type="protein sequence ID" value="KAH7941467.1"/>
    <property type="molecule type" value="Genomic_DNA"/>
</dbReference>
<reference evidence="1" key="1">
    <citation type="submission" date="2020-05" db="EMBL/GenBank/DDBJ databases">
        <title>Large-scale comparative analyses of tick genomes elucidate their genetic diversity and vector capacities.</title>
        <authorList>
            <person name="Jia N."/>
            <person name="Wang J."/>
            <person name="Shi W."/>
            <person name="Du L."/>
            <person name="Sun Y."/>
            <person name="Zhan W."/>
            <person name="Jiang J."/>
            <person name="Wang Q."/>
            <person name="Zhang B."/>
            <person name="Ji P."/>
            <person name="Sakyi L.B."/>
            <person name="Cui X."/>
            <person name="Yuan T."/>
            <person name="Jiang B."/>
            <person name="Yang W."/>
            <person name="Lam T.T.-Y."/>
            <person name="Chang Q."/>
            <person name="Ding S."/>
            <person name="Wang X."/>
            <person name="Zhu J."/>
            <person name="Ruan X."/>
            <person name="Zhao L."/>
            <person name="Wei J."/>
            <person name="Que T."/>
            <person name="Du C."/>
            <person name="Cheng J."/>
            <person name="Dai P."/>
            <person name="Han X."/>
            <person name="Huang E."/>
            <person name="Gao Y."/>
            <person name="Liu J."/>
            <person name="Shao H."/>
            <person name="Ye R."/>
            <person name="Li L."/>
            <person name="Wei W."/>
            <person name="Wang X."/>
            <person name="Wang C."/>
            <person name="Yang T."/>
            <person name="Huo Q."/>
            <person name="Li W."/>
            <person name="Guo W."/>
            <person name="Chen H."/>
            <person name="Zhou L."/>
            <person name="Ni X."/>
            <person name="Tian J."/>
            <person name="Zhou Y."/>
            <person name="Sheng Y."/>
            <person name="Liu T."/>
            <person name="Pan Y."/>
            <person name="Xia L."/>
            <person name="Li J."/>
            <person name="Zhao F."/>
            <person name="Cao W."/>
        </authorList>
    </citation>
    <scope>NUCLEOTIDE SEQUENCE</scope>
    <source>
        <strain evidence="1">Dsil-2018</strain>
    </source>
</reference>
<gene>
    <name evidence="1" type="ORF">HPB49_013987</name>
</gene>
<keyword evidence="2" id="KW-1185">Reference proteome</keyword>
<comment type="caution">
    <text evidence="1">The sequence shown here is derived from an EMBL/GenBank/DDBJ whole genome shotgun (WGS) entry which is preliminary data.</text>
</comment>
<sequence length="166" mass="18721">MDISKRWKEVNHRRSVPQTCQHSESTLSPTRPDKRNNNPRKGRLEQIRKGSRMPDLPRGDYKIVIRPRGGLKISEHGIVDLTVAVQDVAGTTRGQREEDIVYPSNYQNILIVSVSDQELGNNFEFYDTNPYEKAPDMTAKGVIRGIPLDEGPRNVTAAGVTNKTPR</sequence>
<name>A0ACB8CFL2_DERSI</name>
<proteinExistence type="predicted"/>
<evidence type="ECO:0000313" key="2">
    <source>
        <dbReference type="Proteomes" id="UP000821865"/>
    </source>
</evidence>